<feature type="transmembrane region" description="Helical" evidence="1">
    <location>
        <begin position="149"/>
        <end position="169"/>
    </location>
</feature>
<evidence type="ECO:0000313" key="3">
    <source>
        <dbReference type="Proteomes" id="UP000023435"/>
    </source>
</evidence>
<keyword evidence="1" id="KW-1133">Transmembrane helix</keyword>
<feature type="transmembrane region" description="Helical" evidence="1">
    <location>
        <begin position="335"/>
        <end position="350"/>
    </location>
</feature>
<evidence type="ECO:0000256" key="1">
    <source>
        <dbReference type="SAM" id="Phobius"/>
    </source>
</evidence>
<evidence type="ECO:0000313" key="2">
    <source>
        <dbReference type="EMBL" id="KWS04465.1"/>
    </source>
</evidence>
<feature type="transmembrane region" description="Helical" evidence="1">
    <location>
        <begin position="451"/>
        <end position="467"/>
    </location>
</feature>
<name>A0A108U8E6_9GAMM</name>
<dbReference type="AlphaFoldDB" id="A0A108U8E6"/>
<feature type="transmembrane region" description="Helical" evidence="1">
    <location>
        <begin position="181"/>
        <end position="201"/>
    </location>
</feature>
<keyword evidence="3" id="KW-1185">Reference proteome</keyword>
<feature type="transmembrane region" description="Helical" evidence="1">
    <location>
        <begin position="427"/>
        <end position="446"/>
    </location>
</feature>
<protein>
    <submittedName>
        <fullName evidence="2">Uncharacterized protein</fullName>
    </submittedName>
</protein>
<proteinExistence type="predicted"/>
<dbReference type="Proteomes" id="UP000023435">
    <property type="component" value="Unassembled WGS sequence"/>
</dbReference>
<feature type="transmembrane region" description="Helical" evidence="1">
    <location>
        <begin position="21"/>
        <end position="39"/>
    </location>
</feature>
<accession>A0A108U8E6</accession>
<feature type="transmembrane region" description="Helical" evidence="1">
    <location>
        <begin position="59"/>
        <end position="83"/>
    </location>
</feature>
<sequence length="469" mass="49371">MNALAVARSSFATSLARYRRSWGLWLLLLVAPVSARYWIAGKDAASAAIVVNGKAPVLTSAVVGLSLGVILSTVLLPIIFIYLRSNTTRHQPWQVEETTAASRVAIGFGRFGADIAVLAAVLATLTLAGWLLAWVVGAVDGVRPLDIGLSLWLIAAPALMGVAAVRALCDSLPLTRGALGEVGFFVVWIVSITVSALSSMLDRGFVAAMLDFSGFVRPIVHALPHDALQVITIGRSPVTADRIAIDVNSGLLSTGYVVSRLLWAGWAVALVALAGVVYRPHRSGKRWSVRDTIAARFAAGPPPPVQADAPPARAASMPWLGVLVAEFRLIGRGRAWRLLALMVALAGLVGDFSRVVAPALVLLLIFGACAQAGRSEPRGLLALTRTMQCPPMRRRIAFVVAAIAWSLTMALPAIVKAMATGSFRPLAVASAAGAIVATVAISLGAWTRSAVAARLLLLIAWYAWITAPQ</sequence>
<keyword evidence="1" id="KW-0812">Transmembrane</keyword>
<organism evidence="2 3">
    <name type="scientific">Lysobacter capsici AZ78</name>
    <dbReference type="NCBI Taxonomy" id="1444315"/>
    <lineage>
        <taxon>Bacteria</taxon>
        <taxon>Pseudomonadati</taxon>
        <taxon>Pseudomonadota</taxon>
        <taxon>Gammaproteobacteria</taxon>
        <taxon>Lysobacterales</taxon>
        <taxon>Lysobacteraceae</taxon>
        <taxon>Lysobacter</taxon>
    </lineage>
</organism>
<dbReference type="RefSeq" id="WP_036108685.1">
    <property type="nucleotide sequence ID" value="NZ_JAJA02000001.1"/>
</dbReference>
<feature type="transmembrane region" description="Helical" evidence="1">
    <location>
        <begin position="356"/>
        <end position="375"/>
    </location>
</feature>
<reference evidence="2 3" key="1">
    <citation type="journal article" date="2014" name="Genome Announc.">
        <title>Draft Genome Sequence of Lysobacter capsici AZ78, a Bacterium Antagonistic to Plant-Pathogenic Oomycetes.</title>
        <authorList>
            <person name="Puopolo G."/>
            <person name="Sonego P."/>
            <person name="Engelen K."/>
            <person name="Pertot I."/>
        </authorList>
    </citation>
    <scope>NUCLEOTIDE SEQUENCE [LARGE SCALE GENOMIC DNA]</scope>
    <source>
        <strain evidence="2 3">AZ78</strain>
    </source>
</reference>
<gene>
    <name evidence="2" type="ORF">AZ78_2014</name>
</gene>
<feature type="transmembrane region" description="Helical" evidence="1">
    <location>
        <begin position="396"/>
        <end position="415"/>
    </location>
</feature>
<feature type="transmembrane region" description="Helical" evidence="1">
    <location>
        <begin position="261"/>
        <end position="278"/>
    </location>
</feature>
<dbReference type="OrthoDB" id="7556427at2"/>
<feature type="transmembrane region" description="Helical" evidence="1">
    <location>
        <begin position="115"/>
        <end position="137"/>
    </location>
</feature>
<keyword evidence="1" id="KW-0472">Membrane</keyword>
<dbReference type="EMBL" id="JAJA02000001">
    <property type="protein sequence ID" value="KWS04465.1"/>
    <property type="molecule type" value="Genomic_DNA"/>
</dbReference>
<comment type="caution">
    <text evidence="2">The sequence shown here is derived from an EMBL/GenBank/DDBJ whole genome shotgun (WGS) entry which is preliminary data.</text>
</comment>